<feature type="compositionally biased region" description="Acidic residues" evidence="1">
    <location>
        <begin position="691"/>
        <end position="700"/>
    </location>
</feature>
<feature type="region of interest" description="Disordered" evidence="1">
    <location>
        <begin position="456"/>
        <end position="477"/>
    </location>
</feature>
<feature type="region of interest" description="Disordered" evidence="1">
    <location>
        <begin position="677"/>
        <end position="760"/>
    </location>
</feature>
<evidence type="ECO:0008006" key="4">
    <source>
        <dbReference type="Google" id="ProtNLM"/>
    </source>
</evidence>
<dbReference type="AlphaFoldDB" id="A0ABD3MI89"/>
<keyword evidence="3" id="KW-1185">Reference proteome</keyword>
<feature type="compositionally biased region" description="Low complexity" evidence="1">
    <location>
        <begin position="115"/>
        <end position="131"/>
    </location>
</feature>
<name>A0ABD3MI89_9STRA</name>
<feature type="region of interest" description="Disordered" evidence="1">
    <location>
        <begin position="364"/>
        <end position="389"/>
    </location>
</feature>
<feature type="compositionally biased region" description="Basic and acidic residues" evidence="1">
    <location>
        <begin position="86"/>
        <end position="107"/>
    </location>
</feature>
<protein>
    <recommendedName>
        <fullName evidence="4">SAM domain-containing protein</fullName>
    </recommendedName>
</protein>
<evidence type="ECO:0000313" key="3">
    <source>
        <dbReference type="Proteomes" id="UP001530293"/>
    </source>
</evidence>
<accession>A0ABD3MI89</accession>
<feature type="region of interest" description="Disordered" evidence="1">
    <location>
        <begin position="153"/>
        <end position="278"/>
    </location>
</feature>
<evidence type="ECO:0000256" key="1">
    <source>
        <dbReference type="SAM" id="MobiDB-lite"/>
    </source>
</evidence>
<feature type="compositionally biased region" description="Low complexity" evidence="1">
    <location>
        <begin position="265"/>
        <end position="274"/>
    </location>
</feature>
<gene>
    <name evidence="2" type="ORF">ACHAWU_009037</name>
</gene>
<feature type="compositionally biased region" description="Basic and acidic residues" evidence="1">
    <location>
        <begin position="254"/>
        <end position="264"/>
    </location>
</feature>
<dbReference type="EMBL" id="JALLBG020000146">
    <property type="protein sequence ID" value="KAL3761872.1"/>
    <property type="molecule type" value="Genomic_DNA"/>
</dbReference>
<sequence>MTFSKMTLPVVAPSALSIVLLLITIASVQPFQLAPPRLASASTTTTLRHPGRTTSCLVPSLQSSMSGDGGDDSAESAYDITSNLFPEDRRSRRESSFADGERAEMNDRPPPSSSPPATAGASSTASTTTNTAKRKIGGAEDERASALYQKIISQRKQSSKQPKSTNAAQADYYDITQSSFPENDLQRRKSSSFAPEQLSEMNDRNPRWKNKKPPRSDREETRLDITSVFPNDRPSLLVNTGTKKEWTTSGSYSDSKKQQSDEGGSKSSASSSSGRNNVDEVGASFDITQQHFGSDRASFSLHVNSGMMKRRGTHSGQVTPRSYVESYRDIAHNFSSNRASLTGHPPPRKVGTGDGEAYLDKHQFSSNVSPASVSTSATTTTSSRTSSKTATNFMWRKGDPITSPSFSSPKKNEEICLDTPRAFVKNLDMIASTKRSVTEADKYLDTNSFSWNIDSTKRKLPTGTPQRQQPYLDKPRPFQSNVDMVSSNFSGAKFKRSSDIPPELKNIKDYYDITTAPMPMVEDMAGRGGDRGSRVDNDDPVDITRTRFSTLERTSSAVRDGNMRASRAWTNDRITSVESTNGSSRNEFASIQDEGEEEYDDDKPEQSSPFDDVMHWLLTHLPNLQEEDAISYFNHLLEDGFDTVDILKELLEEDLYFMKKGHRRAMLRSISSNSDVSREREEDVGGAITAEGEDEDEIIADEMSRIRDISESMTINSDTSEGPSVKLEAREKEVAVDTSERSSDPVAKEEESVEKKIDDI</sequence>
<evidence type="ECO:0000313" key="2">
    <source>
        <dbReference type="EMBL" id="KAL3761872.1"/>
    </source>
</evidence>
<reference evidence="2 3" key="1">
    <citation type="submission" date="2024-10" db="EMBL/GenBank/DDBJ databases">
        <title>Updated reference genomes for cyclostephanoid diatoms.</title>
        <authorList>
            <person name="Roberts W.R."/>
            <person name="Alverson A.J."/>
        </authorList>
    </citation>
    <scope>NUCLEOTIDE SEQUENCE [LARGE SCALE GENOMIC DNA]</scope>
    <source>
        <strain evidence="2 3">AJA232-27</strain>
    </source>
</reference>
<feature type="compositionally biased region" description="Polar residues" evidence="1">
    <location>
        <begin position="237"/>
        <end position="253"/>
    </location>
</feature>
<organism evidence="2 3">
    <name type="scientific">Discostella pseudostelligera</name>
    <dbReference type="NCBI Taxonomy" id="259834"/>
    <lineage>
        <taxon>Eukaryota</taxon>
        <taxon>Sar</taxon>
        <taxon>Stramenopiles</taxon>
        <taxon>Ochrophyta</taxon>
        <taxon>Bacillariophyta</taxon>
        <taxon>Coscinodiscophyceae</taxon>
        <taxon>Thalassiosirophycidae</taxon>
        <taxon>Stephanodiscales</taxon>
        <taxon>Stephanodiscaceae</taxon>
        <taxon>Discostella</taxon>
    </lineage>
</organism>
<feature type="compositionally biased region" description="Basic and acidic residues" evidence="1">
    <location>
        <begin position="214"/>
        <end position="223"/>
    </location>
</feature>
<feature type="compositionally biased region" description="Low complexity" evidence="1">
    <location>
        <begin position="365"/>
        <end position="389"/>
    </location>
</feature>
<feature type="compositionally biased region" description="Low complexity" evidence="1">
    <location>
        <begin position="43"/>
        <end position="54"/>
    </location>
</feature>
<feature type="compositionally biased region" description="Low complexity" evidence="1">
    <location>
        <begin position="153"/>
        <end position="164"/>
    </location>
</feature>
<comment type="caution">
    <text evidence="2">The sequence shown here is derived from an EMBL/GenBank/DDBJ whole genome shotgun (WGS) entry which is preliminary data.</text>
</comment>
<feature type="compositionally biased region" description="Polar residues" evidence="1">
    <location>
        <begin position="711"/>
        <end position="722"/>
    </location>
</feature>
<feature type="compositionally biased region" description="Basic and acidic residues" evidence="1">
    <location>
        <begin position="727"/>
        <end position="760"/>
    </location>
</feature>
<dbReference type="Gene3D" id="1.10.150.50">
    <property type="entry name" value="Transcription Factor, Ets-1"/>
    <property type="match status" value="1"/>
</dbReference>
<dbReference type="Proteomes" id="UP001530293">
    <property type="component" value="Unassembled WGS sequence"/>
</dbReference>
<dbReference type="InterPro" id="IPR013761">
    <property type="entry name" value="SAM/pointed_sf"/>
</dbReference>
<proteinExistence type="predicted"/>
<feature type="region of interest" description="Disordered" evidence="1">
    <location>
        <begin position="42"/>
        <end position="141"/>
    </location>
</feature>